<dbReference type="EMBL" id="VIKS01000004">
    <property type="protein sequence ID" value="TQV88184.1"/>
    <property type="molecule type" value="Genomic_DNA"/>
</dbReference>
<reference evidence="1 2" key="1">
    <citation type="submission" date="2019-07" db="EMBL/GenBank/DDBJ databases">
        <title>Draft genome for Aliikangiella sp. M105.</title>
        <authorList>
            <person name="Wang G."/>
        </authorList>
    </citation>
    <scope>NUCLEOTIDE SEQUENCE [LARGE SCALE GENOMIC DNA]</scope>
    <source>
        <strain evidence="1 2">M105</strain>
    </source>
</reference>
<dbReference type="Proteomes" id="UP000315439">
    <property type="component" value="Unassembled WGS sequence"/>
</dbReference>
<protein>
    <submittedName>
        <fullName evidence="1">Uncharacterized protein</fullName>
    </submittedName>
</protein>
<proteinExistence type="predicted"/>
<organism evidence="1 2">
    <name type="scientific">Aliikangiella coralliicola</name>
    <dbReference type="NCBI Taxonomy" id="2592383"/>
    <lineage>
        <taxon>Bacteria</taxon>
        <taxon>Pseudomonadati</taxon>
        <taxon>Pseudomonadota</taxon>
        <taxon>Gammaproteobacteria</taxon>
        <taxon>Oceanospirillales</taxon>
        <taxon>Pleioneaceae</taxon>
        <taxon>Aliikangiella</taxon>
    </lineage>
</organism>
<keyword evidence="2" id="KW-1185">Reference proteome</keyword>
<evidence type="ECO:0000313" key="2">
    <source>
        <dbReference type="Proteomes" id="UP000315439"/>
    </source>
</evidence>
<comment type="caution">
    <text evidence="1">The sequence shown here is derived from an EMBL/GenBank/DDBJ whole genome shotgun (WGS) entry which is preliminary data.</text>
</comment>
<name>A0A545UFE0_9GAMM</name>
<sequence length="213" mass="24057">MKTIAKRIGKNAKNARRKNTVRKNTIRYVGILFMCLCAMTIRVAVAEKLNEDSKRIESAYNQLQLRQDNVAFQQAYLDAFPKTAKSFNQVFNPPNRKQLFDGNKYIFLLESLSENHLEPTLALTMKLACNLQWKSGAPDYLQLVLIKIAVNNPIAFAKGFKPMGPSQRTSLVEFLAAGQKGPAPGYERLIEILRRIGYPKVADQLFFGLSSID</sequence>
<gene>
    <name evidence="1" type="ORF">FLL46_06555</name>
</gene>
<dbReference type="AlphaFoldDB" id="A0A545UFE0"/>
<accession>A0A545UFE0</accession>
<evidence type="ECO:0000313" key="1">
    <source>
        <dbReference type="EMBL" id="TQV88184.1"/>
    </source>
</evidence>